<feature type="domain" description="UspA" evidence="2">
    <location>
        <begin position="1"/>
        <end position="143"/>
    </location>
</feature>
<sequence>MSRTVVVGLDGSPASSAAAEWAANEARLRRLPLKLLHAVERWAPPYGYASLAGTSAPVPASTEYWGEHIPQDVFQQLTERHPGLEMTTEQVDGRPVTVLTDAAQEAEVLVLGSRGLGAMTGFLVGSVSQAVLAHAERPVVIVRTGSGTDSAHLPTPDGSGPQEGAYRPVVLGLDLARPCDELLEYAFDAAAARRAPLRVVHGWSMPPAYGFDPALIAPEVRDGIAAGAAGALGDALRPWRGKYPEVRVEEECAVGRAAGHLVAASANASLMVVGRRVRHSAIGTHLGPVAHAVLHHSAAPVAVVPHA</sequence>
<accession>A0A0F4JLP4</accession>
<feature type="domain" description="UspA" evidence="2">
    <location>
        <begin position="166"/>
        <end position="305"/>
    </location>
</feature>
<comment type="caution">
    <text evidence="3">The sequence shown here is derived from an EMBL/GenBank/DDBJ whole genome shotgun (WGS) entry which is preliminary data.</text>
</comment>
<comment type="similarity">
    <text evidence="1">Belongs to the universal stress protein A family.</text>
</comment>
<gene>
    <name evidence="3" type="ORF">VR44_11445</name>
</gene>
<dbReference type="InterPro" id="IPR014729">
    <property type="entry name" value="Rossmann-like_a/b/a_fold"/>
</dbReference>
<organism evidence="3 4">
    <name type="scientific">Streptomyces katrae</name>
    <dbReference type="NCBI Taxonomy" id="68223"/>
    <lineage>
        <taxon>Bacteria</taxon>
        <taxon>Bacillati</taxon>
        <taxon>Actinomycetota</taxon>
        <taxon>Actinomycetes</taxon>
        <taxon>Kitasatosporales</taxon>
        <taxon>Streptomycetaceae</taxon>
        <taxon>Streptomyces</taxon>
    </lineage>
</organism>
<dbReference type="OrthoDB" id="4867015at2"/>
<dbReference type="AlphaFoldDB" id="A0A0F4JLP4"/>
<dbReference type="Proteomes" id="UP000033551">
    <property type="component" value="Unassembled WGS sequence"/>
</dbReference>
<dbReference type="SUPFAM" id="SSF52402">
    <property type="entry name" value="Adenine nucleotide alpha hydrolases-like"/>
    <property type="match status" value="2"/>
</dbReference>
<dbReference type="RefSeq" id="WP_045947330.1">
    <property type="nucleotide sequence ID" value="NZ_JZWV01000265.1"/>
</dbReference>
<evidence type="ECO:0000259" key="2">
    <source>
        <dbReference type="Pfam" id="PF00582"/>
    </source>
</evidence>
<dbReference type="Pfam" id="PF00582">
    <property type="entry name" value="Usp"/>
    <property type="match status" value="2"/>
</dbReference>
<dbReference type="PATRIC" id="fig|68223.7.peg.6187"/>
<evidence type="ECO:0000256" key="1">
    <source>
        <dbReference type="ARBA" id="ARBA00008791"/>
    </source>
</evidence>
<dbReference type="PRINTS" id="PR01438">
    <property type="entry name" value="UNVRSLSTRESS"/>
</dbReference>
<name>A0A0F4JLP4_9ACTN</name>
<dbReference type="PANTHER" id="PTHR46553">
    <property type="entry name" value="ADENINE NUCLEOTIDE ALPHA HYDROLASES-LIKE SUPERFAMILY PROTEIN"/>
    <property type="match status" value="1"/>
</dbReference>
<dbReference type="Gene3D" id="3.40.50.620">
    <property type="entry name" value="HUPs"/>
    <property type="match status" value="2"/>
</dbReference>
<dbReference type="InterPro" id="IPR006016">
    <property type="entry name" value="UspA"/>
</dbReference>
<dbReference type="InterPro" id="IPR006015">
    <property type="entry name" value="Universal_stress_UspA"/>
</dbReference>
<keyword evidence="4" id="KW-1185">Reference proteome</keyword>
<evidence type="ECO:0000313" key="4">
    <source>
        <dbReference type="Proteomes" id="UP000033551"/>
    </source>
</evidence>
<proteinExistence type="inferred from homology"/>
<evidence type="ECO:0000313" key="3">
    <source>
        <dbReference type="EMBL" id="KJY34739.1"/>
    </source>
</evidence>
<protein>
    <submittedName>
        <fullName evidence="3">Stress-inducible protein</fullName>
    </submittedName>
</protein>
<reference evidence="3 4" key="1">
    <citation type="submission" date="2015-02" db="EMBL/GenBank/DDBJ databases">
        <authorList>
            <person name="Ju K.-S."/>
            <person name="Doroghazi J.R."/>
            <person name="Metcalf W."/>
        </authorList>
    </citation>
    <scope>NUCLEOTIDE SEQUENCE [LARGE SCALE GENOMIC DNA]</scope>
    <source>
        <strain evidence="3 4">NRRL ISP-5550</strain>
    </source>
</reference>
<dbReference type="PANTHER" id="PTHR46553:SF3">
    <property type="entry name" value="ADENINE NUCLEOTIDE ALPHA HYDROLASES-LIKE SUPERFAMILY PROTEIN"/>
    <property type="match status" value="1"/>
</dbReference>
<dbReference type="EMBL" id="JZWV01000265">
    <property type="protein sequence ID" value="KJY34739.1"/>
    <property type="molecule type" value="Genomic_DNA"/>
</dbReference>